<evidence type="ECO:0008006" key="4">
    <source>
        <dbReference type="Google" id="ProtNLM"/>
    </source>
</evidence>
<keyword evidence="1" id="KW-0812">Transmembrane</keyword>
<feature type="transmembrane region" description="Helical" evidence="1">
    <location>
        <begin position="81"/>
        <end position="100"/>
    </location>
</feature>
<keyword evidence="1" id="KW-1133">Transmembrane helix</keyword>
<dbReference type="InterPro" id="IPR021836">
    <property type="entry name" value="DUF3429"/>
</dbReference>
<dbReference type="Pfam" id="PF11911">
    <property type="entry name" value="DUF3429"/>
    <property type="match status" value="1"/>
</dbReference>
<feature type="transmembrane region" description="Helical" evidence="1">
    <location>
        <begin position="49"/>
        <end position="69"/>
    </location>
</feature>
<comment type="caution">
    <text evidence="2">The sequence shown here is derived from an EMBL/GenBank/DDBJ whole genome shotgun (WGS) entry which is preliminary data.</text>
</comment>
<dbReference type="RefSeq" id="WP_056761506.1">
    <property type="nucleotide sequence ID" value="NZ_BMLD01000013.1"/>
</dbReference>
<name>A0ABU1N6U9_9CAUL</name>
<keyword evidence="3" id="KW-1185">Reference proteome</keyword>
<sequence length="159" mass="17438">MAFEAAAADHPQDRVPVPLAVWVCGLATLVPFVVCSALFCYGPIDMRQVALISLLAYSTAMMSYLGGIRCGLEIERARPRWITLGLSLLFPLAGFGLLLGGLKFEPAWQLSGFLLVFILQWLWDVTNHEGPAWRPRLRTLLTSGAAISLAFALEQALHL</sequence>
<evidence type="ECO:0000256" key="1">
    <source>
        <dbReference type="SAM" id="Phobius"/>
    </source>
</evidence>
<organism evidence="2 3">
    <name type="scientific">Caulobacter rhizosphaerae</name>
    <dbReference type="NCBI Taxonomy" id="2010972"/>
    <lineage>
        <taxon>Bacteria</taxon>
        <taxon>Pseudomonadati</taxon>
        <taxon>Pseudomonadota</taxon>
        <taxon>Alphaproteobacteria</taxon>
        <taxon>Caulobacterales</taxon>
        <taxon>Caulobacteraceae</taxon>
        <taxon>Caulobacter</taxon>
    </lineage>
</organism>
<reference evidence="2 3" key="1">
    <citation type="submission" date="2023-07" db="EMBL/GenBank/DDBJ databases">
        <title>Sorghum-associated microbial communities from plants grown in Nebraska, USA.</title>
        <authorList>
            <person name="Schachtman D."/>
        </authorList>
    </citation>
    <scope>NUCLEOTIDE SEQUENCE [LARGE SCALE GENOMIC DNA]</scope>
    <source>
        <strain evidence="2 3">DS2154</strain>
    </source>
</reference>
<dbReference type="Proteomes" id="UP001262754">
    <property type="component" value="Unassembled WGS sequence"/>
</dbReference>
<gene>
    <name evidence="2" type="ORF">J2800_004777</name>
</gene>
<feature type="transmembrane region" description="Helical" evidence="1">
    <location>
        <begin position="19"/>
        <end position="42"/>
    </location>
</feature>
<dbReference type="EMBL" id="JAVDRL010000017">
    <property type="protein sequence ID" value="MDR6534007.1"/>
    <property type="molecule type" value="Genomic_DNA"/>
</dbReference>
<feature type="transmembrane region" description="Helical" evidence="1">
    <location>
        <begin position="107"/>
        <end position="123"/>
    </location>
</feature>
<accession>A0ABU1N6U9</accession>
<evidence type="ECO:0000313" key="3">
    <source>
        <dbReference type="Proteomes" id="UP001262754"/>
    </source>
</evidence>
<proteinExistence type="predicted"/>
<evidence type="ECO:0000313" key="2">
    <source>
        <dbReference type="EMBL" id="MDR6534007.1"/>
    </source>
</evidence>
<keyword evidence="1" id="KW-0472">Membrane</keyword>
<protein>
    <recommendedName>
        <fullName evidence="4">DUF3429 domain-containing protein</fullName>
    </recommendedName>
</protein>